<sequence>MTSHPMQGYQAPRPGMRPGEPDRAVPPRRPKAKPGFGLRGPRRDRHGLSARQLDSMSLPLGDDGVVSGIDEAGNPAVLGLFRPTQLDLVVIGSVWTAQVLALRAVGTGARVAVESARPQVWTPLSQAAGGGQQCMTVHDVKELPTQGPTVSSPVLVVRDCGTYPPRSRLAKAPWQAVLTLLPFLGPQAPRLLGEAGLVGIQRVSPQEAEILAKVLRLTREEAAALPALGDGVMLWGTPKHRQFVLMQPTEAEVGLLGEARRID</sequence>
<dbReference type="Proteomes" id="UP000184111">
    <property type="component" value="Unassembled WGS sequence"/>
</dbReference>
<proteinExistence type="predicted"/>
<name>A0A1M7KNB1_9ACTN</name>
<dbReference type="STRING" id="310782.SAMN05216499_11327"/>
<accession>A0A1M7KNB1</accession>
<dbReference type="EMBL" id="FRBI01000013">
    <property type="protein sequence ID" value="SHM66462.1"/>
    <property type="molecule type" value="Genomic_DNA"/>
</dbReference>
<keyword evidence="3" id="KW-1185">Reference proteome</keyword>
<evidence type="ECO:0000256" key="1">
    <source>
        <dbReference type="SAM" id="MobiDB-lite"/>
    </source>
</evidence>
<dbReference type="RefSeq" id="WP_322940386.1">
    <property type="nucleotide sequence ID" value="NZ_FRBI01000013.1"/>
</dbReference>
<evidence type="ECO:0000313" key="2">
    <source>
        <dbReference type="EMBL" id="SHM66462.1"/>
    </source>
</evidence>
<dbReference type="AlphaFoldDB" id="A0A1M7KNB1"/>
<reference evidence="2 3" key="1">
    <citation type="submission" date="2016-11" db="EMBL/GenBank/DDBJ databases">
        <authorList>
            <person name="Jaros S."/>
            <person name="Januszkiewicz K."/>
            <person name="Wedrychowicz H."/>
        </authorList>
    </citation>
    <scope>NUCLEOTIDE SEQUENCE [LARGE SCALE GENOMIC DNA]</scope>
    <source>
        <strain evidence="2 3">CGMCC 4.2025</strain>
    </source>
</reference>
<feature type="region of interest" description="Disordered" evidence="1">
    <location>
        <begin position="1"/>
        <end position="55"/>
    </location>
</feature>
<protein>
    <submittedName>
        <fullName evidence="2">Uncharacterized protein</fullName>
    </submittedName>
</protein>
<organism evidence="2 3">
    <name type="scientific">Actinacidiphila paucisporea</name>
    <dbReference type="NCBI Taxonomy" id="310782"/>
    <lineage>
        <taxon>Bacteria</taxon>
        <taxon>Bacillati</taxon>
        <taxon>Actinomycetota</taxon>
        <taxon>Actinomycetes</taxon>
        <taxon>Kitasatosporales</taxon>
        <taxon>Streptomycetaceae</taxon>
        <taxon>Actinacidiphila</taxon>
    </lineage>
</organism>
<gene>
    <name evidence="2" type="ORF">SAMN05216499_11327</name>
</gene>
<evidence type="ECO:0000313" key="3">
    <source>
        <dbReference type="Proteomes" id="UP000184111"/>
    </source>
</evidence>